<dbReference type="EMBL" id="JBHSXS010000033">
    <property type="protein sequence ID" value="MFC6885066.1"/>
    <property type="molecule type" value="Genomic_DNA"/>
</dbReference>
<protein>
    <submittedName>
        <fullName evidence="1">Peptidase M28</fullName>
    </submittedName>
</protein>
<dbReference type="Proteomes" id="UP001596380">
    <property type="component" value="Unassembled WGS sequence"/>
</dbReference>
<name>A0ABW2CWT4_9ACTN</name>
<comment type="caution">
    <text evidence="1">The sequence shown here is derived from an EMBL/GenBank/DDBJ whole genome shotgun (WGS) entry which is preliminary data.</text>
</comment>
<dbReference type="RefSeq" id="WP_160823446.1">
    <property type="nucleotide sequence ID" value="NZ_JBHSXS010000033.1"/>
</dbReference>
<dbReference type="Gene3D" id="3.40.630.10">
    <property type="entry name" value="Zn peptidases"/>
    <property type="match status" value="1"/>
</dbReference>
<accession>A0ABW2CWT4</accession>
<gene>
    <name evidence="1" type="ORF">ACFQKB_35295</name>
</gene>
<keyword evidence="2" id="KW-1185">Reference proteome</keyword>
<dbReference type="SUPFAM" id="SSF53187">
    <property type="entry name" value="Zn-dependent exopeptidases"/>
    <property type="match status" value="1"/>
</dbReference>
<evidence type="ECO:0000313" key="1">
    <source>
        <dbReference type="EMBL" id="MFC6885066.1"/>
    </source>
</evidence>
<sequence>MTSERFLHPVSPAGRPDEAALRATVERLAVIDRPPCSPGEREAAHLIADRLRAVGARARVEEVPAYPSYALPLWALAALATAAGLLGARSRLLGALAGAVATVGLVDELAHGRRLARAALARRRTACNVVAGLGDPNARRTLVVTAHHTSSGRPSRFGRRWLFGRDVRTLPVWWPLPLGALLVAAGAATGHSGARRSGTVVSALASTFIAYLDADARPSRPTGRDVPPGVGGLGGVAVLVAFAESVRRRPLHGLRVVLLSAGAAHGGQEGARAFARDRSPGLARGTTWFLDLDEPGAGELVLLGAEGALWPVRHDGTFGELVARCAVEQGVALYTPGRGPVLRATATVASVARGHGYPTACLVSTPPLVPYGQVAYGQMADAAQVAEAVARALTPH</sequence>
<organism evidence="1 2">
    <name type="scientific">Actinomadura yumaensis</name>
    <dbReference type="NCBI Taxonomy" id="111807"/>
    <lineage>
        <taxon>Bacteria</taxon>
        <taxon>Bacillati</taxon>
        <taxon>Actinomycetota</taxon>
        <taxon>Actinomycetes</taxon>
        <taxon>Streptosporangiales</taxon>
        <taxon>Thermomonosporaceae</taxon>
        <taxon>Actinomadura</taxon>
    </lineage>
</organism>
<proteinExistence type="predicted"/>
<evidence type="ECO:0000313" key="2">
    <source>
        <dbReference type="Proteomes" id="UP001596380"/>
    </source>
</evidence>
<reference evidence="2" key="1">
    <citation type="journal article" date="2019" name="Int. J. Syst. Evol. Microbiol.">
        <title>The Global Catalogue of Microorganisms (GCM) 10K type strain sequencing project: providing services to taxonomists for standard genome sequencing and annotation.</title>
        <authorList>
            <consortium name="The Broad Institute Genomics Platform"/>
            <consortium name="The Broad Institute Genome Sequencing Center for Infectious Disease"/>
            <person name="Wu L."/>
            <person name="Ma J."/>
        </authorList>
    </citation>
    <scope>NUCLEOTIDE SEQUENCE [LARGE SCALE GENOMIC DNA]</scope>
    <source>
        <strain evidence="2">JCM 3369</strain>
    </source>
</reference>